<feature type="transmembrane region" description="Helical" evidence="1">
    <location>
        <begin position="222"/>
        <end position="243"/>
    </location>
</feature>
<feature type="transmembrane region" description="Helical" evidence="1">
    <location>
        <begin position="152"/>
        <end position="172"/>
    </location>
</feature>
<feature type="transmembrane region" description="Helical" evidence="1">
    <location>
        <begin position="414"/>
        <end position="431"/>
    </location>
</feature>
<organism evidence="2 3">
    <name type="scientific">Triparma columacea</name>
    <dbReference type="NCBI Taxonomy" id="722753"/>
    <lineage>
        <taxon>Eukaryota</taxon>
        <taxon>Sar</taxon>
        <taxon>Stramenopiles</taxon>
        <taxon>Ochrophyta</taxon>
        <taxon>Bolidophyceae</taxon>
        <taxon>Parmales</taxon>
        <taxon>Triparmaceae</taxon>
        <taxon>Triparma</taxon>
    </lineage>
</organism>
<evidence type="ECO:0000313" key="2">
    <source>
        <dbReference type="EMBL" id="GMI42974.1"/>
    </source>
</evidence>
<evidence type="ECO:0000256" key="1">
    <source>
        <dbReference type="SAM" id="Phobius"/>
    </source>
</evidence>
<name>A0A9W7LB55_9STRA</name>
<dbReference type="Pfam" id="PF11028">
    <property type="entry name" value="TMEM260-like"/>
    <property type="match status" value="1"/>
</dbReference>
<sequence>MAKKKKQPASPPSDVTDAPYPLPSLQPALIVVVVSLSVYIKSICPTIAGGDAGELVAEGCQLGTAHPPGYPLFTIITYALKEAFGGYGRPAFIMNCFSAICGSVQAGLVAFITMLLMPKLETNAKAAIGLACGLGSAFSPLAWQYHVTAEVFALNNVLVALITLCLSMYAAVRADRWMYLGAWLCGVGLTNQHTCILLEVPAILYMIYAGDLLKNTGKLGKCASCFLVGFSSYATMPVFAVLYPHRGSWGDVTTLTGLVRHFRRADYGSLQLYSGDASTAEGLDERIGAYFYDFATDQGGALMFGGVVVTMVGVGLRLLTKNTASKSKRGSSQPADAISATADHVLAILLSCWFFYLFVFHSLANLPLHNKLLFGVHQRFWMQPNIFAFMFAGVGLGKSYSYVCASVLPKTKRINLAVFVAVLFGSLAFAFQKTYARVDQSDNYYFDYYAKSIVENLPPNSLLIINYDQQWTSVRYLMECEGLRPDVVTMNLSMMSFLWWESKKLVYDGFVEFPGTHYAKKGSVGHTAFNGFTFEELLEANIDKFPGGVYLGGKLNFQEEEHKAKFDDIPWGMTTRWVKKGQGSGLENVRLWSEQNRMILSNIGKTFETIPNLDKWGMETWEWTVHRELFDHLADCNSYYLDMVVGEVGEQMEPQEKLDALVEITAIYEMIVKYDVFNNDKDFGLYKNLGLAYMHMVRSDNSLVFRKKEGVFLIEGADIFDDLGENFPSEQSKDYKDFASHRWGEVWKQFLAMEGSQTDGSYATVKALIERIYGSA</sequence>
<feature type="transmembrane region" description="Helical" evidence="1">
    <location>
        <begin position="128"/>
        <end position="146"/>
    </location>
</feature>
<keyword evidence="1" id="KW-1133">Transmembrane helix</keyword>
<keyword evidence="3" id="KW-1185">Reference proteome</keyword>
<reference evidence="3" key="1">
    <citation type="journal article" date="2023" name="Commun. Biol.">
        <title>Genome analysis of Parmales, the sister group of diatoms, reveals the evolutionary specialization of diatoms from phago-mixotrophs to photoautotrophs.</title>
        <authorList>
            <person name="Ban H."/>
            <person name="Sato S."/>
            <person name="Yoshikawa S."/>
            <person name="Yamada K."/>
            <person name="Nakamura Y."/>
            <person name="Ichinomiya M."/>
            <person name="Sato N."/>
            <person name="Blanc-Mathieu R."/>
            <person name="Endo H."/>
            <person name="Kuwata A."/>
            <person name="Ogata H."/>
        </authorList>
    </citation>
    <scope>NUCLEOTIDE SEQUENCE [LARGE SCALE GENOMIC DNA]</scope>
</reference>
<evidence type="ECO:0000313" key="3">
    <source>
        <dbReference type="Proteomes" id="UP001165065"/>
    </source>
</evidence>
<dbReference type="PANTHER" id="PTHR16214:SF3">
    <property type="entry name" value="TRANSMEMBRANE PROTEIN 260"/>
    <property type="match status" value="1"/>
</dbReference>
<keyword evidence="1" id="KW-0812">Transmembrane</keyword>
<dbReference type="EMBL" id="BRYA01000186">
    <property type="protein sequence ID" value="GMI42974.1"/>
    <property type="molecule type" value="Genomic_DNA"/>
</dbReference>
<dbReference type="Proteomes" id="UP001165065">
    <property type="component" value="Unassembled WGS sequence"/>
</dbReference>
<dbReference type="InterPro" id="IPR052724">
    <property type="entry name" value="GT117_domain-containing"/>
</dbReference>
<dbReference type="OrthoDB" id="197432at2759"/>
<dbReference type="AlphaFoldDB" id="A0A9W7LB55"/>
<proteinExistence type="predicted"/>
<dbReference type="InterPro" id="IPR021280">
    <property type="entry name" value="TMEM260-like"/>
</dbReference>
<dbReference type="PANTHER" id="PTHR16214">
    <property type="entry name" value="TRANSMEMBRANE PROTEIN 260"/>
    <property type="match status" value="1"/>
</dbReference>
<evidence type="ECO:0008006" key="4">
    <source>
        <dbReference type="Google" id="ProtNLM"/>
    </source>
</evidence>
<feature type="transmembrane region" description="Helical" evidence="1">
    <location>
        <begin position="300"/>
        <end position="319"/>
    </location>
</feature>
<comment type="caution">
    <text evidence="2">The sequence shown here is derived from an EMBL/GenBank/DDBJ whole genome shotgun (WGS) entry which is preliminary data.</text>
</comment>
<gene>
    <name evidence="2" type="ORF">TrCOL_g6926</name>
</gene>
<feature type="transmembrane region" description="Helical" evidence="1">
    <location>
        <begin position="380"/>
        <end position="402"/>
    </location>
</feature>
<protein>
    <recommendedName>
        <fullName evidence="4">DUF2723 domain-containing protein</fullName>
    </recommendedName>
</protein>
<accession>A0A9W7LB55</accession>
<feature type="transmembrane region" description="Helical" evidence="1">
    <location>
        <begin position="340"/>
        <end position="360"/>
    </location>
</feature>
<feature type="transmembrane region" description="Helical" evidence="1">
    <location>
        <begin position="92"/>
        <end position="116"/>
    </location>
</feature>
<keyword evidence="1" id="KW-0472">Membrane</keyword>